<proteinExistence type="predicted"/>
<dbReference type="Proteomes" id="UP000198994">
    <property type="component" value="Unassembled WGS sequence"/>
</dbReference>
<evidence type="ECO:0000313" key="2">
    <source>
        <dbReference type="Proteomes" id="UP000198994"/>
    </source>
</evidence>
<accession>A0A1G7ASU7</accession>
<dbReference type="RefSeq" id="WP_165617002.1">
    <property type="nucleotide sequence ID" value="NZ_FNAV01000001.1"/>
</dbReference>
<evidence type="ECO:0000313" key="1">
    <source>
        <dbReference type="EMBL" id="SDE17974.1"/>
    </source>
</evidence>
<gene>
    <name evidence="1" type="ORF">SAMN04488105_101359</name>
</gene>
<dbReference type="AlphaFoldDB" id="A0A1G7ASU7"/>
<dbReference type="STRING" id="282683.SAMN04488105_101359"/>
<keyword evidence="2" id="KW-1185">Reference proteome</keyword>
<sequence length="49" mass="5753">MKALNDLHQALEERRAERRYRRALRNLPGGVDAATDAERRRLFASFHNC</sequence>
<name>A0A1G7ASU7_9RHOB</name>
<reference evidence="2" key="1">
    <citation type="submission" date="2016-10" db="EMBL/GenBank/DDBJ databases">
        <authorList>
            <person name="Varghese N."/>
            <person name="Submissions S."/>
        </authorList>
    </citation>
    <scope>NUCLEOTIDE SEQUENCE [LARGE SCALE GENOMIC DNA]</scope>
    <source>
        <strain evidence="2">DSM 10146</strain>
    </source>
</reference>
<protein>
    <submittedName>
        <fullName evidence="1">Uncharacterized protein</fullName>
    </submittedName>
</protein>
<organism evidence="1 2">
    <name type="scientific">Salipiger thiooxidans</name>
    <dbReference type="NCBI Taxonomy" id="282683"/>
    <lineage>
        <taxon>Bacteria</taxon>
        <taxon>Pseudomonadati</taxon>
        <taxon>Pseudomonadota</taxon>
        <taxon>Alphaproteobacteria</taxon>
        <taxon>Rhodobacterales</taxon>
        <taxon>Roseobacteraceae</taxon>
        <taxon>Salipiger</taxon>
    </lineage>
</organism>
<dbReference type="EMBL" id="FNAV01000001">
    <property type="protein sequence ID" value="SDE17974.1"/>
    <property type="molecule type" value="Genomic_DNA"/>
</dbReference>